<dbReference type="EMBL" id="FSQW01000002">
    <property type="protein sequence ID" value="SIO22203.1"/>
    <property type="molecule type" value="Genomic_DNA"/>
</dbReference>
<gene>
    <name evidence="7" type="ORF">SAMN02745824_3414</name>
</gene>
<evidence type="ECO:0000256" key="1">
    <source>
        <dbReference type="ARBA" id="ARBA00004141"/>
    </source>
</evidence>
<feature type="transmembrane region" description="Helical" evidence="5">
    <location>
        <begin position="210"/>
        <end position="229"/>
    </location>
</feature>
<feature type="transmembrane region" description="Helical" evidence="5">
    <location>
        <begin position="46"/>
        <end position="65"/>
    </location>
</feature>
<dbReference type="GO" id="GO:0016020">
    <property type="term" value="C:membrane"/>
    <property type="evidence" value="ECO:0007669"/>
    <property type="project" value="UniProtKB-SubCell"/>
</dbReference>
<name>A0A1N6HR05_9SPHN</name>
<evidence type="ECO:0000313" key="7">
    <source>
        <dbReference type="EMBL" id="SIO22203.1"/>
    </source>
</evidence>
<dbReference type="STRING" id="1123272.SAMN02745824_3414"/>
<keyword evidence="8" id="KW-1185">Reference proteome</keyword>
<dbReference type="PANTHER" id="PTHR37422">
    <property type="entry name" value="TEICHURONIC ACID BIOSYNTHESIS PROTEIN TUAE"/>
    <property type="match status" value="1"/>
</dbReference>
<evidence type="ECO:0000313" key="8">
    <source>
        <dbReference type="Proteomes" id="UP000185192"/>
    </source>
</evidence>
<evidence type="ECO:0000256" key="3">
    <source>
        <dbReference type="ARBA" id="ARBA00022989"/>
    </source>
</evidence>
<sequence length="476" mass="52762">MPRNKTHVKTAEELVSALSSDRARLFAFLTFILCVFALGGGSRDDIQSLIILRPLAILFCAYAVIQCNRRILALHKMPLLLILALMILMAVQLVPLPPAIWTQLPQREIYLEIALLMEMEQHWRPLSLAPTKTLNSLFSMSIPLATCLLFIIQTPESRTRIMPFIAVLGLVSGGIALLQLLGSPNGPLYFYDITNNGAAVGLFSNRNHQAIFLASVIIMLAWHFSVIGAGRHPSTLSLLAITLAVLAIIPLILVTGSRAGILVMLVAIFPCAYFYYAAVRRKNRRSADKISKNRKLIIMGLAVAFLSVIALAFVLARAEALDRLLNTRFFEGIRANLLPVLWQMAKDYFPFGSGFGSFQHIFTRYESLELLRPNYLNQAHNDWLQFLIEGGVAAVFVAIALLIWISAKTIDVFRNTRAYSGQRRLVIANLSILGVMALASAGDYPLRVPIIMMVSTVSLCLLGSLERVERRSVKTG</sequence>
<feature type="transmembrane region" description="Helical" evidence="5">
    <location>
        <begin position="23"/>
        <end position="40"/>
    </location>
</feature>
<protein>
    <submittedName>
        <fullName evidence="7">O-antigen ligase</fullName>
    </submittedName>
</protein>
<proteinExistence type="predicted"/>
<dbReference type="Pfam" id="PF04932">
    <property type="entry name" value="Wzy_C"/>
    <property type="match status" value="1"/>
</dbReference>
<keyword evidence="4 5" id="KW-0472">Membrane</keyword>
<dbReference type="Proteomes" id="UP000185192">
    <property type="component" value="Unassembled WGS sequence"/>
</dbReference>
<feature type="transmembrane region" description="Helical" evidence="5">
    <location>
        <begin position="448"/>
        <end position="465"/>
    </location>
</feature>
<keyword evidence="7" id="KW-0436">Ligase</keyword>
<feature type="transmembrane region" description="Helical" evidence="5">
    <location>
        <begin position="164"/>
        <end position="182"/>
    </location>
</feature>
<feature type="transmembrane region" description="Helical" evidence="5">
    <location>
        <begin position="77"/>
        <end position="96"/>
    </location>
</feature>
<feature type="transmembrane region" description="Helical" evidence="5">
    <location>
        <begin position="383"/>
        <end position="405"/>
    </location>
</feature>
<evidence type="ECO:0000256" key="5">
    <source>
        <dbReference type="SAM" id="Phobius"/>
    </source>
</evidence>
<organism evidence="7 8">
    <name type="scientific">Parasphingorhabdus marina DSM 22363</name>
    <dbReference type="NCBI Taxonomy" id="1123272"/>
    <lineage>
        <taxon>Bacteria</taxon>
        <taxon>Pseudomonadati</taxon>
        <taxon>Pseudomonadota</taxon>
        <taxon>Alphaproteobacteria</taxon>
        <taxon>Sphingomonadales</taxon>
        <taxon>Sphingomonadaceae</taxon>
        <taxon>Parasphingorhabdus</taxon>
    </lineage>
</organism>
<dbReference type="PANTHER" id="PTHR37422:SF13">
    <property type="entry name" value="LIPOPOLYSACCHARIDE BIOSYNTHESIS PROTEIN PA4999-RELATED"/>
    <property type="match status" value="1"/>
</dbReference>
<feature type="transmembrane region" description="Helical" evidence="5">
    <location>
        <begin position="296"/>
        <end position="316"/>
    </location>
</feature>
<feature type="domain" description="O-antigen ligase-related" evidence="6">
    <location>
        <begin position="244"/>
        <end position="397"/>
    </location>
</feature>
<keyword evidence="2 5" id="KW-0812">Transmembrane</keyword>
<feature type="transmembrane region" description="Helical" evidence="5">
    <location>
        <begin position="133"/>
        <end position="152"/>
    </location>
</feature>
<keyword evidence="3 5" id="KW-1133">Transmembrane helix</keyword>
<reference evidence="8" key="1">
    <citation type="submission" date="2016-11" db="EMBL/GenBank/DDBJ databases">
        <authorList>
            <person name="Varghese N."/>
            <person name="Submissions S."/>
        </authorList>
    </citation>
    <scope>NUCLEOTIDE SEQUENCE [LARGE SCALE GENOMIC DNA]</scope>
    <source>
        <strain evidence="8">DSM 22363</strain>
    </source>
</reference>
<accession>A0A1N6HR05</accession>
<dbReference type="InterPro" id="IPR051533">
    <property type="entry name" value="WaaL-like"/>
</dbReference>
<dbReference type="GO" id="GO:0016874">
    <property type="term" value="F:ligase activity"/>
    <property type="evidence" value="ECO:0007669"/>
    <property type="project" value="UniProtKB-KW"/>
</dbReference>
<dbReference type="InterPro" id="IPR007016">
    <property type="entry name" value="O-antigen_ligase-rel_domated"/>
</dbReference>
<evidence type="ECO:0000256" key="4">
    <source>
        <dbReference type="ARBA" id="ARBA00023136"/>
    </source>
</evidence>
<feature type="transmembrane region" description="Helical" evidence="5">
    <location>
        <begin position="425"/>
        <end position="442"/>
    </location>
</feature>
<dbReference type="AlphaFoldDB" id="A0A1N6HR05"/>
<comment type="subcellular location">
    <subcellularLocation>
        <location evidence="1">Membrane</location>
        <topology evidence="1">Multi-pass membrane protein</topology>
    </subcellularLocation>
</comment>
<evidence type="ECO:0000259" key="6">
    <source>
        <dbReference type="Pfam" id="PF04932"/>
    </source>
</evidence>
<feature type="transmembrane region" description="Helical" evidence="5">
    <location>
        <begin position="259"/>
        <end position="276"/>
    </location>
</feature>
<feature type="transmembrane region" description="Helical" evidence="5">
    <location>
        <begin position="236"/>
        <end position="253"/>
    </location>
</feature>
<evidence type="ECO:0000256" key="2">
    <source>
        <dbReference type="ARBA" id="ARBA00022692"/>
    </source>
</evidence>